<comment type="function">
    <text evidence="5">Negative regulator of class I heat shock genes (grpE-dnaK-dnaJ and groELS operons). Prevents heat-shock induction of these operons.</text>
</comment>
<dbReference type="Gene3D" id="1.10.10.10">
    <property type="entry name" value="Winged helix-like DNA-binding domain superfamily/Winged helix DNA-binding domain"/>
    <property type="match status" value="1"/>
</dbReference>
<accession>A0A2M6XCH6</accession>
<dbReference type="Proteomes" id="UP000228996">
    <property type="component" value="Unassembled WGS sequence"/>
</dbReference>
<evidence type="ECO:0000256" key="5">
    <source>
        <dbReference type="HAMAP-Rule" id="MF_00081"/>
    </source>
</evidence>
<evidence type="ECO:0000313" key="8">
    <source>
        <dbReference type="EMBL" id="PIU03372.1"/>
    </source>
</evidence>
<dbReference type="GO" id="GO:0003677">
    <property type="term" value="F:DNA binding"/>
    <property type="evidence" value="ECO:0007669"/>
    <property type="project" value="InterPro"/>
</dbReference>
<dbReference type="GO" id="GO:0045892">
    <property type="term" value="P:negative regulation of DNA-templated transcription"/>
    <property type="evidence" value="ECO:0007669"/>
    <property type="project" value="UniProtKB-UniRule"/>
</dbReference>
<dbReference type="InterPro" id="IPR005104">
    <property type="entry name" value="WHTH_HrcA_DNA-bd"/>
</dbReference>
<dbReference type="InterPro" id="IPR036388">
    <property type="entry name" value="WH-like_DNA-bd_sf"/>
</dbReference>
<reference evidence="9" key="1">
    <citation type="submission" date="2017-09" db="EMBL/GenBank/DDBJ databases">
        <title>Depth-based differentiation of microbial function through sediment-hosted aquifers and enrichment of novel symbionts in the deep terrestrial subsurface.</title>
        <authorList>
            <person name="Probst A.J."/>
            <person name="Ladd B."/>
            <person name="Jarett J.K."/>
            <person name="Geller-Mcgrath D.E."/>
            <person name="Sieber C.M.K."/>
            <person name="Emerson J.B."/>
            <person name="Anantharaman K."/>
            <person name="Thomas B.C."/>
            <person name="Malmstrom R."/>
            <person name="Stieglmeier M."/>
            <person name="Klingl A."/>
            <person name="Woyke T."/>
            <person name="Ryan C.M."/>
            <person name="Banfield J.F."/>
        </authorList>
    </citation>
    <scope>NUCLEOTIDE SEQUENCE [LARGE SCALE GENOMIC DNA]</scope>
</reference>
<feature type="domain" description="Heat-inducible transcription repressor HrcA C-terminal" evidence="6">
    <location>
        <begin position="78"/>
        <end position="225"/>
    </location>
</feature>
<dbReference type="InterPro" id="IPR002571">
    <property type="entry name" value="HrcA"/>
</dbReference>
<evidence type="ECO:0000259" key="6">
    <source>
        <dbReference type="Pfam" id="PF01628"/>
    </source>
</evidence>
<dbReference type="SUPFAM" id="SSF55781">
    <property type="entry name" value="GAF domain-like"/>
    <property type="match status" value="1"/>
</dbReference>
<dbReference type="AlphaFoldDB" id="A0A2M6XCH6"/>
<dbReference type="PANTHER" id="PTHR34824:SF1">
    <property type="entry name" value="HEAT-INDUCIBLE TRANSCRIPTION REPRESSOR HRCA"/>
    <property type="match status" value="1"/>
</dbReference>
<dbReference type="InterPro" id="IPR036390">
    <property type="entry name" value="WH_DNA-bd_sf"/>
</dbReference>
<dbReference type="HAMAP" id="MF_00081">
    <property type="entry name" value="HrcA"/>
    <property type="match status" value="1"/>
</dbReference>
<evidence type="ECO:0000256" key="2">
    <source>
        <dbReference type="ARBA" id="ARBA00023015"/>
    </source>
</evidence>
<sequence>MNELSERQTKILKAIIEEYIETAEPVGSEKIEKKYPLEVSPATIRHEMMTLTDLGYLRQPHTSSGRIPTPVALKFYIKELMEEKQMSVTDEVSAKERVWDYRFEFDRLMQEVTRALAEKTKTTVVAQTDKGEIYSAGYANLLDMPEFYDIDITRTVLELLDESERLHQIFDRPFGDDSVHVLLGEELEKGYLSSCGLVFTHFEAGSQKGALGAIGSCRLNYPVVIPTVRYFGNLITEMTKNWK</sequence>
<evidence type="ECO:0000259" key="7">
    <source>
        <dbReference type="Pfam" id="PF03444"/>
    </source>
</evidence>
<dbReference type="InterPro" id="IPR021153">
    <property type="entry name" value="HrcA_C"/>
</dbReference>
<protein>
    <recommendedName>
        <fullName evidence="5">Heat-inducible transcription repressor HrcA</fullName>
    </recommendedName>
</protein>
<name>A0A2M6XCH6_9BACT</name>
<comment type="similarity">
    <text evidence="5">Belongs to the HrcA family.</text>
</comment>
<organism evidence="8 9">
    <name type="scientific">Candidatus Shapirobacteria bacterium CG08_land_8_20_14_0_20_39_18</name>
    <dbReference type="NCBI Taxonomy" id="1974883"/>
    <lineage>
        <taxon>Bacteria</taxon>
        <taxon>Candidatus Shapironibacteriota</taxon>
    </lineage>
</organism>
<proteinExistence type="inferred from homology"/>
<dbReference type="Pfam" id="PF01628">
    <property type="entry name" value="HrcA"/>
    <property type="match status" value="1"/>
</dbReference>
<evidence type="ECO:0000256" key="1">
    <source>
        <dbReference type="ARBA" id="ARBA00022491"/>
    </source>
</evidence>
<keyword evidence="1 5" id="KW-0678">Repressor</keyword>
<gene>
    <name evidence="5" type="primary">hrcA</name>
    <name evidence="8" type="ORF">COT44_02930</name>
</gene>
<evidence type="ECO:0000256" key="3">
    <source>
        <dbReference type="ARBA" id="ARBA00023016"/>
    </source>
</evidence>
<dbReference type="PANTHER" id="PTHR34824">
    <property type="entry name" value="HEAT-INDUCIBLE TRANSCRIPTION REPRESSOR HRCA"/>
    <property type="match status" value="1"/>
</dbReference>
<dbReference type="SUPFAM" id="SSF46785">
    <property type="entry name" value="Winged helix' DNA-binding domain"/>
    <property type="match status" value="1"/>
</dbReference>
<comment type="caution">
    <text evidence="8">The sequence shown here is derived from an EMBL/GenBank/DDBJ whole genome shotgun (WGS) entry which is preliminary data.</text>
</comment>
<dbReference type="InterPro" id="IPR029016">
    <property type="entry name" value="GAF-like_dom_sf"/>
</dbReference>
<keyword evidence="2 5" id="KW-0805">Transcription regulation</keyword>
<keyword evidence="3 5" id="KW-0346">Stress response</keyword>
<evidence type="ECO:0000313" key="9">
    <source>
        <dbReference type="Proteomes" id="UP000228996"/>
    </source>
</evidence>
<evidence type="ECO:0000256" key="4">
    <source>
        <dbReference type="ARBA" id="ARBA00023163"/>
    </source>
</evidence>
<feature type="domain" description="Winged helix-turn-helix transcription repressor HrcA DNA-binding" evidence="7">
    <location>
        <begin position="3"/>
        <end position="72"/>
    </location>
</feature>
<keyword evidence="4 5" id="KW-0804">Transcription</keyword>
<dbReference type="EMBL" id="PEYO01000017">
    <property type="protein sequence ID" value="PIU03372.1"/>
    <property type="molecule type" value="Genomic_DNA"/>
</dbReference>
<dbReference type="Pfam" id="PF03444">
    <property type="entry name" value="WHD_HrcA"/>
    <property type="match status" value="1"/>
</dbReference>
<dbReference type="Gene3D" id="3.30.450.40">
    <property type="match status" value="1"/>
</dbReference>